<dbReference type="eggNOG" id="COG3577">
    <property type="taxonomic scope" value="Bacteria"/>
</dbReference>
<dbReference type="PROSITE" id="PS00141">
    <property type="entry name" value="ASP_PROTEASE"/>
    <property type="match status" value="1"/>
</dbReference>
<protein>
    <recommendedName>
        <fullName evidence="4">Aspartyl protease-like protein</fullName>
    </recommendedName>
</protein>
<dbReference type="InterPro" id="IPR001969">
    <property type="entry name" value="Aspartic_peptidase_AS"/>
</dbReference>
<dbReference type="Proteomes" id="UP000006765">
    <property type="component" value="Unassembled WGS sequence"/>
</dbReference>
<dbReference type="InterPro" id="IPR011969">
    <property type="entry name" value="Clan_AA_Asp_peptidase_C"/>
</dbReference>
<keyword evidence="3" id="KW-1185">Reference proteome</keyword>
<dbReference type="Gene3D" id="2.40.70.10">
    <property type="entry name" value="Acid Proteases"/>
    <property type="match status" value="1"/>
</dbReference>
<comment type="caution">
    <text evidence="2">The sequence shown here is derived from an EMBL/GenBank/DDBJ whole genome shotgun (WGS) entry which is preliminary data.</text>
</comment>
<dbReference type="MEROPS" id="A32.002"/>
<dbReference type="GO" id="GO:0006508">
    <property type="term" value="P:proteolysis"/>
    <property type="evidence" value="ECO:0007669"/>
    <property type="project" value="InterPro"/>
</dbReference>
<dbReference type="STRING" id="1231392.OCGS_0049"/>
<dbReference type="SUPFAM" id="SSF50630">
    <property type="entry name" value="Acid proteases"/>
    <property type="match status" value="1"/>
</dbReference>
<reference evidence="2 3" key="1">
    <citation type="journal article" date="2012" name="J. Bacteriol.">
        <title>Draft Genome Sequence of Oceaniovalibus guishaninsula JLT2003T.</title>
        <authorList>
            <person name="Tang K."/>
            <person name="Liu K."/>
            <person name="Jiao N."/>
        </authorList>
    </citation>
    <scope>NUCLEOTIDE SEQUENCE [LARGE SCALE GENOMIC DNA]</scope>
    <source>
        <strain evidence="2 3">JLT2003</strain>
    </source>
</reference>
<dbReference type="OrthoDB" id="7595324at2"/>
<evidence type="ECO:0000313" key="3">
    <source>
        <dbReference type="Proteomes" id="UP000006765"/>
    </source>
</evidence>
<dbReference type="Pfam" id="PF13975">
    <property type="entry name" value="gag-asp_proteas"/>
    <property type="match status" value="1"/>
</dbReference>
<dbReference type="CDD" id="cd05483">
    <property type="entry name" value="retropepsin_like_bacteria"/>
    <property type="match status" value="1"/>
</dbReference>
<proteinExistence type="predicted"/>
<evidence type="ECO:0000256" key="1">
    <source>
        <dbReference type="SAM" id="Phobius"/>
    </source>
</evidence>
<keyword evidence="1" id="KW-1133">Transmembrane helix</keyword>
<name>K2HED2_9RHOB</name>
<evidence type="ECO:0000313" key="2">
    <source>
        <dbReference type="EMBL" id="EKE45823.1"/>
    </source>
</evidence>
<evidence type="ECO:0008006" key="4">
    <source>
        <dbReference type="Google" id="ProtNLM"/>
    </source>
</evidence>
<keyword evidence="1" id="KW-0812">Transmembrane</keyword>
<accession>K2HED2</accession>
<dbReference type="GO" id="GO:0004190">
    <property type="term" value="F:aspartic-type endopeptidase activity"/>
    <property type="evidence" value="ECO:0007669"/>
    <property type="project" value="InterPro"/>
</dbReference>
<dbReference type="AlphaFoldDB" id="K2HED2"/>
<gene>
    <name evidence="2" type="ORF">OCGS_0049</name>
</gene>
<keyword evidence="1" id="KW-0472">Membrane</keyword>
<dbReference type="InterPro" id="IPR021109">
    <property type="entry name" value="Peptidase_aspartic_dom_sf"/>
</dbReference>
<sequence length="192" mass="20409">MAADSIASIIYLVLLGSVIGGYFFVSARADLGRVAQQAAIWGLIFVGAVAVAGLWTDIRDDVLPRQSVAVDGSISVPRGYDGHYRMTLDVDGVAVPFIVDTGASDLVLSQRDARRVGIDTGELAWIGRAQTANGTVPMARVFLDSVSLGPLTDRSVPASVNGGEMDTSLLGMSYLQHFGRIEIADDRLILTR</sequence>
<feature type="transmembrane region" description="Helical" evidence="1">
    <location>
        <begin position="38"/>
        <end position="56"/>
    </location>
</feature>
<dbReference type="InterPro" id="IPR034122">
    <property type="entry name" value="Retropepsin-like_bacterial"/>
</dbReference>
<dbReference type="RefSeq" id="WP_007425202.1">
    <property type="nucleotide sequence ID" value="NZ_AMGO01000001.1"/>
</dbReference>
<feature type="transmembrane region" description="Helical" evidence="1">
    <location>
        <begin position="6"/>
        <end position="26"/>
    </location>
</feature>
<organism evidence="2 3">
    <name type="scientific">Oceaniovalibus guishaninsula JLT2003</name>
    <dbReference type="NCBI Taxonomy" id="1231392"/>
    <lineage>
        <taxon>Bacteria</taxon>
        <taxon>Pseudomonadati</taxon>
        <taxon>Pseudomonadota</taxon>
        <taxon>Alphaproteobacteria</taxon>
        <taxon>Rhodobacterales</taxon>
        <taxon>Roseobacteraceae</taxon>
        <taxon>Oceaniovalibus</taxon>
    </lineage>
</organism>
<dbReference type="NCBIfam" id="TIGR02281">
    <property type="entry name" value="clan_AA_DTGA"/>
    <property type="match status" value="1"/>
</dbReference>
<dbReference type="EMBL" id="AMGO01000001">
    <property type="protein sequence ID" value="EKE45823.1"/>
    <property type="molecule type" value="Genomic_DNA"/>
</dbReference>